<dbReference type="AlphaFoldDB" id="W1PF44"/>
<dbReference type="InterPro" id="IPR016024">
    <property type="entry name" value="ARM-type_fold"/>
</dbReference>
<dbReference type="InterPro" id="IPR000225">
    <property type="entry name" value="Armadillo"/>
</dbReference>
<evidence type="ECO:0008006" key="3">
    <source>
        <dbReference type="Google" id="ProtNLM"/>
    </source>
</evidence>
<gene>
    <name evidence="1" type="ORF">AMTR_s00016p00240730</name>
</gene>
<dbReference type="OMA" id="CEDHQLQ"/>
<dbReference type="InterPro" id="IPR052608">
    <property type="entry name" value="U-box_domain_protein"/>
</dbReference>
<evidence type="ECO:0000313" key="1">
    <source>
        <dbReference type="EMBL" id="ERN06339.1"/>
    </source>
</evidence>
<protein>
    <recommendedName>
        <fullName evidence="3">Armadillo repeat-containing domain-containing protein</fullName>
    </recommendedName>
</protein>
<dbReference type="HOGENOM" id="CLU_004912_1_0_1"/>
<proteinExistence type="predicted"/>
<accession>W1PF44</accession>
<name>W1PF44_AMBTC</name>
<dbReference type="PANTHER" id="PTHR45958">
    <property type="entry name" value="RING-TYPE E3 UBIQUITIN TRANSFERASE"/>
    <property type="match status" value="1"/>
</dbReference>
<dbReference type="PANTHER" id="PTHR45958:SF11">
    <property type="entry name" value="RING-TYPE E3 UBIQUITIN TRANSFERASE"/>
    <property type="match status" value="1"/>
</dbReference>
<dbReference type="eggNOG" id="KOG0167">
    <property type="taxonomic scope" value="Eukaryota"/>
</dbReference>
<dbReference type="Proteomes" id="UP000017836">
    <property type="component" value="Unassembled WGS sequence"/>
</dbReference>
<organism evidence="1 2">
    <name type="scientific">Amborella trichopoda</name>
    <dbReference type="NCBI Taxonomy" id="13333"/>
    <lineage>
        <taxon>Eukaryota</taxon>
        <taxon>Viridiplantae</taxon>
        <taxon>Streptophyta</taxon>
        <taxon>Embryophyta</taxon>
        <taxon>Tracheophyta</taxon>
        <taxon>Spermatophyta</taxon>
        <taxon>Magnoliopsida</taxon>
        <taxon>Amborellales</taxon>
        <taxon>Amborellaceae</taxon>
        <taxon>Amborella</taxon>
    </lineage>
</organism>
<evidence type="ECO:0000313" key="2">
    <source>
        <dbReference type="Proteomes" id="UP000017836"/>
    </source>
</evidence>
<dbReference type="EMBL" id="KI393908">
    <property type="protein sequence ID" value="ERN06339.1"/>
    <property type="molecule type" value="Genomic_DNA"/>
</dbReference>
<keyword evidence="2" id="KW-1185">Reference proteome</keyword>
<sequence length="692" mass="75322">MEDQQHEKTETKLNSALQKLVSDEVREVNQALQELQSLLETPLHRAIVSDKAQIPHIVQSLKVNVNNKAALKSLYHLANYSDHNKMAIVNAGGIRIITKQLYRCEGVEDAVNLLLELSKNAEIAKKIGESKDCITLSVSLLLSLNANVSEQSKRLIRNLSSDPNSVVKMAEAGYFQPFLSQFLQGSSEARVSMAGALAKMQLNEDNAQALSNKHFLRGLVQVLSTGSLSPLLCIKKLSTFPKLANLLLTISPTIPTILNLISSLRTTPDSKQAAVEALATLVEATTHLPEAKPNPQLQQLHSSHNLSLLLGLVASPNCQTRAQSLRLLLGLASRSETLTELLQSGPNFSLLFYSLNRLETRHYALELVNCVTEHNLEGKIDLLDPIKEQGINALVTIFTSSTDKEGRSMAAAVIARVAQDDPTIGEMLQKYGALRTIHQVICTTTSPSETPQLLENSLAMLTHFPIGTDTSSHICELEMLPMLVRVLSTGSLLAKERAALRLAQLATSSPINIDNKVQPWGPTQLTKVLTNMGGWCCSPLTPRRRHSTCSVHGEPCLTKKQFCLIRAGALRPLVGAMHETKSGTHEAALVALSSILCEEEVSLVKAVDAIVESEGVPGLVAILERGDSGAKNKALDILLMILKHSEVARARHFPKSQGVLIQLLQEDDVLKKKAAEVLGEMGVIPHESSYFG</sequence>
<dbReference type="SUPFAM" id="SSF48371">
    <property type="entry name" value="ARM repeat"/>
    <property type="match status" value="2"/>
</dbReference>
<dbReference type="InterPro" id="IPR011989">
    <property type="entry name" value="ARM-like"/>
</dbReference>
<dbReference type="SMART" id="SM00185">
    <property type="entry name" value="ARM"/>
    <property type="match status" value="3"/>
</dbReference>
<dbReference type="Gene3D" id="1.25.10.10">
    <property type="entry name" value="Leucine-rich Repeat Variant"/>
    <property type="match status" value="3"/>
</dbReference>
<dbReference type="OrthoDB" id="26899at2759"/>
<reference evidence="2" key="1">
    <citation type="journal article" date="2013" name="Science">
        <title>The Amborella genome and the evolution of flowering plants.</title>
        <authorList>
            <consortium name="Amborella Genome Project"/>
        </authorList>
    </citation>
    <scope>NUCLEOTIDE SEQUENCE [LARGE SCALE GENOMIC DNA]</scope>
</reference>
<dbReference type="Gramene" id="ERN06339">
    <property type="protein sequence ID" value="ERN06339"/>
    <property type="gene ID" value="AMTR_s00016p00240730"/>
</dbReference>
<dbReference type="KEGG" id="atr:18434533"/>